<dbReference type="Proteomes" id="UP001595711">
    <property type="component" value="Unassembled WGS sequence"/>
</dbReference>
<dbReference type="RefSeq" id="WP_379721867.1">
    <property type="nucleotide sequence ID" value="NZ_JBHRYJ010000001.1"/>
</dbReference>
<dbReference type="CDD" id="cd08497">
    <property type="entry name" value="MbnE-like"/>
    <property type="match status" value="1"/>
</dbReference>
<dbReference type="InterPro" id="IPR039424">
    <property type="entry name" value="SBP_5"/>
</dbReference>
<dbReference type="SUPFAM" id="SSF53850">
    <property type="entry name" value="Periplasmic binding protein-like II"/>
    <property type="match status" value="1"/>
</dbReference>
<dbReference type="InterPro" id="IPR030678">
    <property type="entry name" value="Peptide/Ni-bd"/>
</dbReference>
<keyword evidence="3" id="KW-0732">Signal</keyword>
<dbReference type="PIRSF" id="PIRSF002741">
    <property type="entry name" value="MppA"/>
    <property type="match status" value="1"/>
</dbReference>
<evidence type="ECO:0000313" key="6">
    <source>
        <dbReference type="Proteomes" id="UP001595711"/>
    </source>
</evidence>
<dbReference type="EMBL" id="JBHRYJ010000001">
    <property type="protein sequence ID" value="MFC3674598.1"/>
    <property type="molecule type" value="Genomic_DNA"/>
</dbReference>
<comment type="caution">
    <text evidence="5">The sequence shown here is derived from an EMBL/GenBank/DDBJ whole genome shotgun (WGS) entry which is preliminary data.</text>
</comment>
<dbReference type="PANTHER" id="PTHR30290:SF64">
    <property type="entry name" value="ABC TRANSPORTER PERIPLASMIC BINDING PROTEIN"/>
    <property type="match status" value="1"/>
</dbReference>
<dbReference type="Gene3D" id="3.10.105.10">
    <property type="entry name" value="Dipeptide-binding Protein, Domain 3"/>
    <property type="match status" value="1"/>
</dbReference>
<accession>A0ABV7VAX1</accession>
<gene>
    <name evidence="5" type="ORF">ACFOOQ_03525</name>
</gene>
<evidence type="ECO:0000256" key="2">
    <source>
        <dbReference type="ARBA" id="ARBA00005695"/>
    </source>
</evidence>
<evidence type="ECO:0000256" key="1">
    <source>
        <dbReference type="ARBA" id="ARBA00004418"/>
    </source>
</evidence>
<evidence type="ECO:0000313" key="5">
    <source>
        <dbReference type="EMBL" id="MFC3674598.1"/>
    </source>
</evidence>
<keyword evidence="6" id="KW-1185">Reference proteome</keyword>
<evidence type="ECO:0000259" key="4">
    <source>
        <dbReference type="Pfam" id="PF00496"/>
    </source>
</evidence>
<dbReference type="InterPro" id="IPR000914">
    <property type="entry name" value="SBP_5_dom"/>
</dbReference>
<dbReference type="Pfam" id="PF00496">
    <property type="entry name" value="SBP_bac_5"/>
    <property type="match status" value="1"/>
</dbReference>
<reference evidence="6" key="1">
    <citation type="journal article" date="2019" name="Int. J. Syst. Evol. Microbiol.">
        <title>The Global Catalogue of Microorganisms (GCM) 10K type strain sequencing project: providing services to taxonomists for standard genome sequencing and annotation.</title>
        <authorList>
            <consortium name="The Broad Institute Genomics Platform"/>
            <consortium name="The Broad Institute Genome Sequencing Center for Infectious Disease"/>
            <person name="Wu L."/>
            <person name="Ma J."/>
        </authorList>
    </citation>
    <scope>NUCLEOTIDE SEQUENCE [LARGE SCALE GENOMIC DNA]</scope>
    <source>
        <strain evidence="6">KCTC 42182</strain>
    </source>
</reference>
<comment type="subcellular location">
    <subcellularLocation>
        <location evidence="1">Periplasm</location>
    </subcellularLocation>
</comment>
<dbReference type="PANTHER" id="PTHR30290">
    <property type="entry name" value="PERIPLASMIC BINDING COMPONENT OF ABC TRANSPORTER"/>
    <property type="match status" value="1"/>
</dbReference>
<name>A0ABV7VAX1_9PROT</name>
<sequence length="614" mass="69055">MTSRRDALFLLFAAGLVRPGAARAAADIVGPRHGLSAFGDLKYPAGFAHFDYVNPAAPKGGELRAWQLDSFDNLNPLILKGVQAIDLELAYESLMTRAFDEPDALYGSIAESAELGSGRAWAAFTIRPGARWDTGAPITAEDVVFTFEAVKKDGHPLYQLVLHDLLEVVAEGPHRVVFRFAETESRRDLPLIVASLPIMSKAWFAGRNFADPVLQPPPSSGAYRIARVDAGRSLVFERVKDWWGRDLPAHRGQHNFDIVREDYYRDRDIAAEAFFAGEYDYREEITARLWATGYKGRPAFDAGRIMRAVLKDGTPSGVQAWFLNSRKPQLADPRVRQALNLAFDFEWMNKTLFYSLYKRTRSMFENSDLAASGLPSAAELKLLEPWRGRVPEAVFTTEYQPPKTDGSGRNRANLKQAQALLIAAGWQVKDGQLADAAGKPFTLEFLLFEPSFERIVLPFMRNLELIGIRPTIRVVDVTAFENRMRSFDFDIISRRFAQPLTPGVEQRNFWSSASAATVGSYNLSGIRDPAVDDLVEHIVKAPDREALRTACRALDRVLMWGWYVIPHWYSGTVKLAWWDRFGKPAGKPPYATGLQETWWVDAARDRALNLPRQR</sequence>
<proteinExistence type="inferred from homology"/>
<organism evidence="5 6">
    <name type="scientific">Ferrovibrio xuzhouensis</name>
    <dbReference type="NCBI Taxonomy" id="1576914"/>
    <lineage>
        <taxon>Bacteria</taxon>
        <taxon>Pseudomonadati</taxon>
        <taxon>Pseudomonadota</taxon>
        <taxon>Alphaproteobacteria</taxon>
        <taxon>Rhodospirillales</taxon>
        <taxon>Rhodospirillaceae</taxon>
        <taxon>Ferrovibrio</taxon>
    </lineage>
</organism>
<protein>
    <submittedName>
        <fullName evidence="5">ABC transporter substrate-binding protein</fullName>
    </submittedName>
</protein>
<feature type="domain" description="Solute-binding protein family 5" evidence="4">
    <location>
        <begin position="107"/>
        <end position="512"/>
    </location>
</feature>
<comment type="similarity">
    <text evidence="2">Belongs to the bacterial solute-binding protein 5 family.</text>
</comment>
<evidence type="ECO:0000256" key="3">
    <source>
        <dbReference type="ARBA" id="ARBA00022729"/>
    </source>
</evidence>
<dbReference type="Gene3D" id="3.40.190.10">
    <property type="entry name" value="Periplasmic binding protein-like II"/>
    <property type="match status" value="1"/>
</dbReference>